<dbReference type="Pfam" id="PF00535">
    <property type="entry name" value="Glycos_transf_2"/>
    <property type="match status" value="1"/>
</dbReference>
<dbReference type="STRING" id="686796.SAMN04488104_101265"/>
<keyword evidence="3" id="KW-1185">Reference proteome</keyword>
<gene>
    <name evidence="2" type="ORF">SAMN04488104_101265</name>
</gene>
<evidence type="ECO:0000313" key="2">
    <source>
        <dbReference type="EMBL" id="SDD02531.1"/>
    </source>
</evidence>
<protein>
    <submittedName>
        <fullName evidence="2">Glycosyltransferase, GT2 family</fullName>
    </submittedName>
</protein>
<dbReference type="SUPFAM" id="SSF53448">
    <property type="entry name" value="Nucleotide-diphospho-sugar transferases"/>
    <property type="match status" value="1"/>
</dbReference>
<dbReference type="PANTHER" id="PTHR43685">
    <property type="entry name" value="GLYCOSYLTRANSFERASE"/>
    <property type="match status" value="1"/>
</dbReference>
<dbReference type="InterPro" id="IPR050834">
    <property type="entry name" value="Glycosyltransf_2"/>
</dbReference>
<dbReference type="Gene3D" id="3.90.550.10">
    <property type="entry name" value="Spore Coat Polysaccharide Biosynthesis Protein SpsA, Chain A"/>
    <property type="match status" value="1"/>
</dbReference>
<proteinExistence type="predicted"/>
<feature type="domain" description="Glycosyltransferase 2-like" evidence="1">
    <location>
        <begin position="7"/>
        <end position="135"/>
    </location>
</feature>
<evidence type="ECO:0000313" key="3">
    <source>
        <dbReference type="Proteomes" id="UP000199060"/>
    </source>
</evidence>
<dbReference type="PANTHER" id="PTHR43685:SF2">
    <property type="entry name" value="GLYCOSYLTRANSFERASE 2-LIKE DOMAIN-CONTAINING PROTEIN"/>
    <property type="match status" value="1"/>
</dbReference>
<dbReference type="InterPro" id="IPR029044">
    <property type="entry name" value="Nucleotide-diphossugar_trans"/>
</dbReference>
<sequence length="315" mass="36095">MGKPSVTVICIAYNHGDWIEEALESVAMQDYYQKELIIVDNGSSDNTREKIKTWLQGFTGLFPIKTVFKDKEQAYCSLFNEVLFSTETDYIVDLAGDDVLYPDHLSLSIKQLEMDRSAAFVFSDAYILDEKGNIKTFYKRNGFGELLEEVELGIIYQTLLQRSYICAATLVFNARLLKEEGGYDSSLFYEDFDIQLRLTRKYPVLFSDHIGILKRQHGRSMSAGQYQSHHSNMLPSTVLVCQKAHKMNLTSEENKALGERVMFELKHALWSANFSSASSLVELGEKIGIKKPLFGLYKLWAKMRWDISWVYESAT</sequence>
<dbReference type="InterPro" id="IPR001173">
    <property type="entry name" value="Glyco_trans_2-like"/>
</dbReference>
<dbReference type="EMBL" id="FNAC01000012">
    <property type="protein sequence ID" value="SDD02531.1"/>
    <property type="molecule type" value="Genomic_DNA"/>
</dbReference>
<name>A0A1G6RDK4_9BACT</name>
<evidence type="ECO:0000259" key="1">
    <source>
        <dbReference type="Pfam" id="PF00535"/>
    </source>
</evidence>
<dbReference type="RefSeq" id="WP_087938852.1">
    <property type="nucleotide sequence ID" value="NZ_FNAC01000012.1"/>
</dbReference>
<accession>A0A1G6RDK4</accession>
<dbReference type="Proteomes" id="UP000199060">
    <property type="component" value="Unassembled WGS sequence"/>
</dbReference>
<dbReference type="OrthoDB" id="396512at2"/>
<dbReference type="CDD" id="cd00761">
    <property type="entry name" value="Glyco_tranf_GTA_type"/>
    <property type="match status" value="1"/>
</dbReference>
<organism evidence="2 3">
    <name type="scientific">Algoriphagus faecimaris</name>
    <dbReference type="NCBI Taxonomy" id="686796"/>
    <lineage>
        <taxon>Bacteria</taxon>
        <taxon>Pseudomonadati</taxon>
        <taxon>Bacteroidota</taxon>
        <taxon>Cytophagia</taxon>
        <taxon>Cytophagales</taxon>
        <taxon>Cyclobacteriaceae</taxon>
        <taxon>Algoriphagus</taxon>
    </lineage>
</organism>
<keyword evidence="2" id="KW-0808">Transferase</keyword>
<dbReference type="GO" id="GO:0016740">
    <property type="term" value="F:transferase activity"/>
    <property type="evidence" value="ECO:0007669"/>
    <property type="project" value="UniProtKB-KW"/>
</dbReference>
<reference evidence="3" key="1">
    <citation type="submission" date="2016-10" db="EMBL/GenBank/DDBJ databases">
        <authorList>
            <person name="Varghese N."/>
            <person name="Submissions S."/>
        </authorList>
    </citation>
    <scope>NUCLEOTIDE SEQUENCE [LARGE SCALE GENOMIC DNA]</scope>
    <source>
        <strain evidence="3">DSM 23095</strain>
    </source>
</reference>
<dbReference type="AlphaFoldDB" id="A0A1G6RDK4"/>